<comment type="caution">
    <text evidence="9">The sequence shown here is derived from an EMBL/GenBank/DDBJ whole genome shotgun (WGS) entry which is preliminary data.</text>
</comment>
<evidence type="ECO:0000256" key="4">
    <source>
        <dbReference type="ARBA" id="ARBA00022798"/>
    </source>
</evidence>
<dbReference type="InterPro" id="IPR038299">
    <property type="entry name" value="DAO_C_sf"/>
</dbReference>
<dbReference type="Gene3D" id="3.50.50.60">
    <property type="entry name" value="FAD/NAD(P)-binding domain"/>
    <property type="match status" value="1"/>
</dbReference>
<evidence type="ECO:0000256" key="5">
    <source>
        <dbReference type="ARBA" id="ARBA00022827"/>
    </source>
</evidence>
<evidence type="ECO:0000256" key="6">
    <source>
        <dbReference type="ARBA" id="ARBA00023002"/>
    </source>
</evidence>
<dbReference type="PANTHER" id="PTHR11985:SF35">
    <property type="entry name" value="ANAEROBIC GLYCEROL-3-PHOSPHATE DEHYDROGENASE SUBUNIT A"/>
    <property type="match status" value="1"/>
</dbReference>
<dbReference type="AlphaFoldDB" id="A0A926S4L5"/>
<organism evidence="9 10">
    <name type="scientific">Mucilaginibacter glaciei</name>
    <dbReference type="NCBI Taxonomy" id="2772109"/>
    <lineage>
        <taxon>Bacteria</taxon>
        <taxon>Pseudomonadati</taxon>
        <taxon>Bacteroidota</taxon>
        <taxon>Sphingobacteriia</taxon>
        <taxon>Sphingobacteriales</taxon>
        <taxon>Sphingobacteriaceae</taxon>
        <taxon>Mucilaginibacter</taxon>
    </lineage>
</organism>
<proteinExistence type="inferred from homology"/>
<feature type="domain" description="FAD dependent oxidoreductase" evidence="7">
    <location>
        <begin position="21"/>
        <end position="346"/>
    </location>
</feature>
<keyword evidence="3" id="KW-0285">Flavoprotein</keyword>
<accession>A0A926S4L5</accession>
<dbReference type="EMBL" id="JACWMX010000012">
    <property type="protein sequence ID" value="MBD1395394.1"/>
    <property type="molecule type" value="Genomic_DNA"/>
</dbReference>
<dbReference type="PANTHER" id="PTHR11985">
    <property type="entry name" value="GLYCEROL-3-PHOSPHATE DEHYDROGENASE"/>
    <property type="match status" value="1"/>
</dbReference>
<dbReference type="GO" id="GO:0046168">
    <property type="term" value="P:glycerol-3-phosphate catabolic process"/>
    <property type="evidence" value="ECO:0007669"/>
    <property type="project" value="TreeGrafter"/>
</dbReference>
<dbReference type="InterPro" id="IPR000447">
    <property type="entry name" value="G3P_DH_FAD-dep"/>
</dbReference>
<dbReference type="Pfam" id="PF16901">
    <property type="entry name" value="DAO_C"/>
    <property type="match status" value="1"/>
</dbReference>
<gene>
    <name evidence="9" type="ORF">IDJ76_19990</name>
</gene>
<dbReference type="RefSeq" id="WP_191165997.1">
    <property type="nucleotide sequence ID" value="NZ_JACWMX010000012.1"/>
</dbReference>
<feature type="domain" description="Alpha-glycerophosphate oxidase C-terminal" evidence="8">
    <location>
        <begin position="393"/>
        <end position="504"/>
    </location>
</feature>
<reference evidence="9" key="1">
    <citation type="submission" date="2020-09" db="EMBL/GenBank/DDBJ databases">
        <title>Novel species of Mucilaginibacter isolated from a glacier on the Tibetan Plateau.</title>
        <authorList>
            <person name="Liu Q."/>
            <person name="Xin Y.-H."/>
        </authorList>
    </citation>
    <scope>NUCLEOTIDE SEQUENCE</scope>
    <source>
        <strain evidence="9">ZB1P21</strain>
    </source>
</reference>
<dbReference type="Pfam" id="PF01266">
    <property type="entry name" value="DAO"/>
    <property type="match status" value="1"/>
</dbReference>
<evidence type="ECO:0000313" key="9">
    <source>
        <dbReference type="EMBL" id="MBD1395394.1"/>
    </source>
</evidence>
<keyword evidence="4" id="KW-0319">Glycerol metabolism</keyword>
<comment type="similarity">
    <text evidence="2">Belongs to the FAD-dependent glycerol-3-phosphate dehydrogenase family.</text>
</comment>
<dbReference type="Gene3D" id="3.30.9.10">
    <property type="entry name" value="D-Amino Acid Oxidase, subunit A, domain 2"/>
    <property type="match status" value="1"/>
</dbReference>
<evidence type="ECO:0000256" key="1">
    <source>
        <dbReference type="ARBA" id="ARBA00001974"/>
    </source>
</evidence>
<name>A0A926S4L5_9SPHI</name>
<dbReference type="Gene3D" id="1.10.8.870">
    <property type="entry name" value="Alpha-glycerophosphate oxidase, cap domain"/>
    <property type="match status" value="1"/>
</dbReference>
<protein>
    <submittedName>
        <fullName evidence="9">Glycerol-3-phosphate dehydrogenase/oxidase</fullName>
    </submittedName>
</protein>
<dbReference type="GO" id="GO:0004368">
    <property type="term" value="F:glycerol-3-phosphate dehydrogenase (quinone) activity"/>
    <property type="evidence" value="ECO:0007669"/>
    <property type="project" value="InterPro"/>
</dbReference>
<dbReference type="InterPro" id="IPR036188">
    <property type="entry name" value="FAD/NAD-bd_sf"/>
</dbReference>
<comment type="cofactor">
    <cofactor evidence="1">
        <name>FAD</name>
        <dbReference type="ChEBI" id="CHEBI:57692"/>
    </cofactor>
</comment>
<evidence type="ECO:0000256" key="3">
    <source>
        <dbReference type="ARBA" id="ARBA00022630"/>
    </source>
</evidence>
<dbReference type="InterPro" id="IPR031656">
    <property type="entry name" value="DAO_C"/>
</dbReference>
<keyword evidence="10" id="KW-1185">Reference proteome</keyword>
<evidence type="ECO:0000259" key="8">
    <source>
        <dbReference type="Pfam" id="PF16901"/>
    </source>
</evidence>
<dbReference type="SUPFAM" id="SSF51905">
    <property type="entry name" value="FAD/NAD(P)-binding domain"/>
    <property type="match status" value="1"/>
</dbReference>
<evidence type="ECO:0000256" key="2">
    <source>
        <dbReference type="ARBA" id="ARBA00007330"/>
    </source>
</evidence>
<dbReference type="PRINTS" id="PR01001">
    <property type="entry name" value="FADG3PDH"/>
</dbReference>
<evidence type="ECO:0000313" key="10">
    <source>
        <dbReference type="Proteomes" id="UP000619078"/>
    </source>
</evidence>
<dbReference type="InterPro" id="IPR006076">
    <property type="entry name" value="FAD-dep_OxRdtase"/>
</dbReference>
<sequence>MIAIERNKLTQALNDAGKVWDVIVIGGGATGLGTAVDAAARGYKTLLLEQADFAKGTSSRSTKLVHGGVRYLAQGDIALVREALFERGLLLKNAAHLVKNESFIIPNYEWWGGAFYSIGLTLYDLLAGKLGFGRARHISKQQVIGRLATIQPKSLYGGVVYHDGQFDDARLAVNLAQTALEQGATVLNYFKVNDLLKNNNGKISGVTATDTETDKTYTIQGKTVINATGVFVDDILTMDKPESKPIVRPSQGVHIVLDRSFMPGEDALMIPKTDDGRVLFAVPWHDKLVVGTTDTPIDEHSLEPVALQEEIDFIMRTAAKYLTKAPTRKDVLSVFAGLRPLAAPEKGSSKTKEISRSHKLIVSGSDLITITGGKWTTYRRMGEDTVNKAIKVGGLTPYLTQTKTLAIHGSKANVDRNDHLYVYGSDQGDLIALSKENAAWQEKLHARMPYIKAEVIWGVRFEMARTVEDILARRVRALFLDARAAIDMAPAVAALMATELNKDSSWREDQVAAFTKMAQTYLLEPYHPIV</sequence>
<keyword evidence="5" id="KW-0274">FAD</keyword>
<evidence type="ECO:0000259" key="7">
    <source>
        <dbReference type="Pfam" id="PF01266"/>
    </source>
</evidence>
<dbReference type="SUPFAM" id="SSF54373">
    <property type="entry name" value="FAD-linked reductases, C-terminal domain"/>
    <property type="match status" value="1"/>
</dbReference>
<dbReference type="GO" id="GO:0006071">
    <property type="term" value="P:glycerol metabolic process"/>
    <property type="evidence" value="ECO:0007669"/>
    <property type="project" value="UniProtKB-KW"/>
</dbReference>
<dbReference type="Proteomes" id="UP000619078">
    <property type="component" value="Unassembled WGS sequence"/>
</dbReference>
<keyword evidence="6" id="KW-0560">Oxidoreductase</keyword>